<comment type="caution">
    <text evidence="1">The sequence shown here is derived from an EMBL/GenBank/DDBJ whole genome shotgun (WGS) entry which is preliminary data.</text>
</comment>
<dbReference type="Proteomes" id="UP001065047">
    <property type="component" value="Unassembled WGS sequence"/>
</dbReference>
<evidence type="ECO:0000313" key="2">
    <source>
        <dbReference type="Proteomes" id="UP001065047"/>
    </source>
</evidence>
<proteinExistence type="predicted"/>
<dbReference type="EMBL" id="BAPF01000050">
    <property type="protein sequence ID" value="GBQ84787.1"/>
    <property type="molecule type" value="Genomic_DNA"/>
</dbReference>
<protein>
    <submittedName>
        <fullName evidence="1">Uncharacterized protein</fullName>
    </submittedName>
</protein>
<gene>
    <name evidence="1" type="ORF">AA14337_2913</name>
</gene>
<name>A0ABQ0PYH9_9PROT</name>
<sequence length="107" mass="12352">MTEMTYEEFVNSRKEMTNREFGKLVGDMMWDDKPEQKFLVYDDSFYIEVLGDGRYNLLIGNEETITNETTSLSDLEEQLFDYAKAECGPEWSLDESPASEATSSHNP</sequence>
<evidence type="ECO:0000313" key="1">
    <source>
        <dbReference type="EMBL" id="GBQ84787.1"/>
    </source>
</evidence>
<reference evidence="1" key="1">
    <citation type="submission" date="2013-04" db="EMBL/GenBank/DDBJ databases">
        <title>The genome sequencing project of 58 acetic acid bacteria.</title>
        <authorList>
            <person name="Okamoto-Kainuma A."/>
            <person name="Ishikawa M."/>
            <person name="Umino S."/>
            <person name="Koizumi Y."/>
            <person name="Shiwa Y."/>
            <person name="Yoshikawa H."/>
            <person name="Matsutani M."/>
            <person name="Matsushita K."/>
        </authorList>
    </citation>
    <scope>NUCLEOTIDE SEQUENCE</scope>
    <source>
        <strain evidence="1">DSM 14337</strain>
    </source>
</reference>
<accession>A0ABQ0PYH9</accession>
<organism evidence="1 2">
    <name type="scientific">Acetobacter malorum DSM 14337</name>
    <dbReference type="NCBI Taxonomy" id="1307910"/>
    <lineage>
        <taxon>Bacteria</taxon>
        <taxon>Pseudomonadati</taxon>
        <taxon>Pseudomonadota</taxon>
        <taxon>Alphaproteobacteria</taxon>
        <taxon>Acetobacterales</taxon>
        <taxon>Acetobacteraceae</taxon>
        <taxon>Acetobacter</taxon>
    </lineage>
</organism>
<keyword evidence="2" id="KW-1185">Reference proteome</keyword>